<protein>
    <submittedName>
        <fullName evidence="14">Ni/Fe-hydrogenase 1 B-type cytochrome subunit</fullName>
    </submittedName>
</protein>
<dbReference type="OrthoDB" id="197262at2"/>
<keyword evidence="7" id="KW-0479">Metal-binding</keyword>
<keyword evidence="15" id="KW-1185">Reference proteome</keyword>
<feature type="transmembrane region" description="Helical" evidence="12">
    <location>
        <begin position="181"/>
        <end position="203"/>
    </location>
</feature>
<comment type="subcellular location">
    <subcellularLocation>
        <location evidence="1">Cell membrane</location>
        <topology evidence="1">Multi-pass membrane protein</topology>
    </subcellularLocation>
</comment>
<feature type="transmembrane region" description="Helical" evidence="12">
    <location>
        <begin position="21"/>
        <end position="39"/>
    </location>
</feature>
<dbReference type="InterPro" id="IPR051542">
    <property type="entry name" value="Hydrogenase_cytochrome"/>
</dbReference>
<evidence type="ECO:0000256" key="10">
    <source>
        <dbReference type="ARBA" id="ARBA00023004"/>
    </source>
</evidence>
<evidence type="ECO:0000256" key="1">
    <source>
        <dbReference type="ARBA" id="ARBA00004651"/>
    </source>
</evidence>
<keyword evidence="9 12" id="KW-1133">Transmembrane helix</keyword>
<evidence type="ECO:0000313" key="14">
    <source>
        <dbReference type="EMBL" id="SHH74219.1"/>
    </source>
</evidence>
<dbReference type="SUPFAM" id="SSF81342">
    <property type="entry name" value="Transmembrane di-heme cytochromes"/>
    <property type="match status" value="1"/>
</dbReference>
<dbReference type="InterPro" id="IPR011577">
    <property type="entry name" value="Cyt_b561_bac/Ni-Hgenase"/>
</dbReference>
<dbReference type="InterPro" id="IPR000516">
    <property type="entry name" value="Ni-dep_Hydgase_cyt-B"/>
</dbReference>
<evidence type="ECO:0000256" key="11">
    <source>
        <dbReference type="ARBA" id="ARBA00023136"/>
    </source>
</evidence>
<dbReference type="PRINTS" id="PR00161">
    <property type="entry name" value="NIHGNASECYTB"/>
</dbReference>
<keyword evidence="3" id="KW-0813">Transport</keyword>
<gene>
    <name evidence="14" type="ORF">SAMN02745129_2763</name>
</gene>
<feature type="transmembrane region" description="Helical" evidence="12">
    <location>
        <begin position="124"/>
        <end position="144"/>
    </location>
</feature>
<evidence type="ECO:0000256" key="12">
    <source>
        <dbReference type="SAM" id="Phobius"/>
    </source>
</evidence>
<dbReference type="Proteomes" id="UP000184268">
    <property type="component" value="Unassembled WGS sequence"/>
</dbReference>
<evidence type="ECO:0000256" key="6">
    <source>
        <dbReference type="ARBA" id="ARBA00022692"/>
    </source>
</evidence>
<accession>A0A1M5VG46</accession>
<evidence type="ECO:0000256" key="7">
    <source>
        <dbReference type="ARBA" id="ARBA00022723"/>
    </source>
</evidence>
<keyword evidence="11 12" id="KW-0472">Membrane</keyword>
<keyword evidence="10" id="KW-0408">Iron</keyword>
<keyword evidence="4" id="KW-1003">Cell membrane</keyword>
<evidence type="ECO:0000256" key="8">
    <source>
        <dbReference type="ARBA" id="ARBA00022982"/>
    </source>
</evidence>
<evidence type="ECO:0000256" key="9">
    <source>
        <dbReference type="ARBA" id="ARBA00022989"/>
    </source>
</evidence>
<dbReference type="RefSeq" id="WP_067656575.1">
    <property type="nucleotide sequence ID" value="NZ_FQXG01000004.1"/>
</dbReference>
<sequence length="222" mass="25482">MSDSPLYTRDKIFGPAIMWGHWLRAISIVVLVVTGFYIAWPFLTPYGGTDNLQQGWVRFAHLVAGFVLCAVTLYRAYLFFFSRSNIERRSYRDVISPRSWVINLKSYLWHGKLHKQGVYGPLQFVSYLMVSVVAALMCITGLILHANVYHEGLGGLIYPLAEWGTALFGGLAPVREIHHWLTWVFIIFLPIHVYMAMWSAVWFKSSMDTIVSGYDTHKVEEK</sequence>
<dbReference type="GO" id="GO:0022904">
    <property type="term" value="P:respiratory electron transport chain"/>
    <property type="evidence" value="ECO:0007669"/>
    <property type="project" value="InterPro"/>
</dbReference>
<dbReference type="AlphaFoldDB" id="A0A1M5VG46"/>
<dbReference type="PANTHER" id="PTHR30485:SF0">
    <property type="entry name" value="NI_FE-HYDROGENASE 1 B-TYPE CYTOCHROME SUBUNIT-RELATED"/>
    <property type="match status" value="1"/>
</dbReference>
<organism evidence="14 15">
    <name type="scientific">Ferrimonas marina</name>
    <dbReference type="NCBI Taxonomy" id="299255"/>
    <lineage>
        <taxon>Bacteria</taxon>
        <taxon>Pseudomonadati</taxon>
        <taxon>Pseudomonadota</taxon>
        <taxon>Gammaproteobacteria</taxon>
        <taxon>Alteromonadales</taxon>
        <taxon>Ferrimonadaceae</taxon>
        <taxon>Ferrimonas</taxon>
    </lineage>
</organism>
<dbReference type="GO" id="GO:0005506">
    <property type="term" value="F:iron ion binding"/>
    <property type="evidence" value="ECO:0007669"/>
    <property type="project" value="InterPro"/>
</dbReference>
<dbReference type="PANTHER" id="PTHR30485">
    <property type="entry name" value="NI/FE-HYDROGENASE 1 B-TYPE CYTOCHROME SUBUNIT"/>
    <property type="match status" value="1"/>
</dbReference>
<dbReference type="Pfam" id="PF01292">
    <property type="entry name" value="Ni_hydr_CYTB"/>
    <property type="match status" value="1"/>
</dbReference>
<dbReference type="InterPro" id="IPR016174">
    <property type="entry name" value="Di-haem_cyt_TM"/>
</dbReference>
<dbReference type="EMBL" id="FQXG01000004">
    <property type="protein sequence ID" value="SHH74219.1"/>
    <property type="molecule type" value="Genomic_DNA"/>
</dbReference>
<comment type="similarity">
    <text evidence="2">Belongs to the HupC/HyaC/HydC family.</text>
</comment>
<keyword evidence="5" id="KW-0349">Heme</keyword>
<name>A0A1M5VG46_9GAMM</name>
<dbReference type="GO" id="GO:0005886">
    <property type="term" value="C:plasma membrane"/>
    <property type="evidence" value="ECO:0007669"/>
    <property type="project" value="UniProtKB-SubCell"/>
</dbReference>
<dbReference type="NCBIfam" id="TIGR02125">
    <property type="entry name" value="CytB-hydogenase"/>
    <property type="match status" value="1"/>
</dbReference>
<dbReference type="GO" id="GO:0009055">
    <property type="term" value="F:electron transfer activity"/>
    <property type="evidence" value="ECO:0007669"/>
    <property type="project" value="InterPro"/>
</dbReference>
<dbReference type="STRING" id="299255.SAMN02745129_2763"/>
<evidence type="ECO:0000256" key="2">
    <source>
        <dbReference type="ARBA" id="ARBA00008622"/>
    </source>
</evidence>
<evidence type="ECO:0000256" key="5">
    <source>
        <dbReference type="ARBA" id="ARBA00022617"/>
    </source>
</evidence>
<feature type="domain" description="Cytochrome b561 bacterial/Ni-hydrogenase" evidence="13">
    <location>
        <begin position="14"/>
        <end position="213"/>
    </location>
</feature>
<dbReference type="Gene3D" id="1.20.950.20">
    <property type="entry name" value="Transmembrane di-heme cytochromes, Chain C"/>
    <property type="match status" value="1"/>
</dbReference>
<evidence type="ECO:0000313" key="15">
    <source>
        <dbReference type="Proteomes" id="UP000184268"/>
    </source>
</evidence>
<evidence type="ECO:0000256" key="3">
    <source>
        <dbReference type="ARBA" id="ARBA00022448"/>
    </source>
</evidence>
<feature type="transmembrane region" description="Helical" evidence="12">
    <location>
        <begin position="59"/>
        <end position="80"/>
    </location>
</feature>
<evidence type="ECO:0000256" key="4">
    <source>
        <dbReference type="ARBA" id="ARBA00022475"/>
    </source>
</evidence>
<dbReference type="GO" id="GO:0020037">
    <property type="term" value="F:heme binding"/>
    <property type="evidence" value="ECO:0007669"/>
    <property type="project" value="TreeGrafter"/>
</dbReference>
<evidence type="ECO:0000259" key="13">
    <source>
        <dbReference type="Pfam" id="PF01292"/>
    </source>
</evidence>
<keyword evidence="8" id="KW-0249">Electron transport</keyword>
<reference evidence="14 15" key="1">
    <citation type="submission" date="2016-11" db="EMBL/GenBank/DDBJ databases">
        <authorList>
            <person name="Jaros S."/>
            <person name="Januszkiewicz K."/>
            <person name="Wedrychowicz H."/>
        </authorList>
    </citation>
    <scope>NUCLEOTIDE SEQUENCE [LARGE SCALE GENOMIC DNA]</scope>
    <source>
        <strain evidence="14 15">DSM 16917</strain>
    </source>
</reference>
<proteinExistence type="inferred from homology"/>
<keyword evidence="6 12" id="KW-0812">Transmembrane</keyword>